<dbReference type="Gene3D" id="3.30.160.60">
    <property type="entry name" value="Classic Zinc Finger"/>
    <property type="match status" value="1"/>
</dbReference>
<sequence length="152" mass="17070">MLVQSLPPLGSTGTNRKAPSPAVAPTSSSVPPDFGSFKRNFPGCTATPFQTQHLLNSHANVHSQSQTHYCPVTACPRAESGKGFKQKNELMRHVLDHRSLGYWCPFRPDRGHKFLRTDYLMRHICCCHMDKDKRDSQRPEGGARGRRRRVGS</sequence>
<dbReference type="Proteomes" id="UP000250140">
    <property type="component" value="Unassembled WGS sequence"/>
</dbReference>
<gene>
    <name evidence="2" type="ORF">AOQ84DRAFT_39099</name>
</gene>
<dbReference type="AlphaFoldDB" id="A0A8E2F0X6"/>
<dbReference type="OrthoDB" id="6077919at2759"/>
<feature type="region of interest" description="Disordered" evidence="1">
    <location>
        <begin position="1"/>
        <end position="31"/>
    </location>
</feature>
<evidence type="ECO:0000313" key="3">
    <source>
        <dbReference type="Proteomes" id="UP000250140"/>
    </source>
</evidence>
<evidence type="ECO:0000256" key="1">
    <source>
        <dbReference type="SAM" id="MobiDB-lite"/>
    </source>
</evidence>
<feature type="compositionally biased region" description="Basic and acidic residues" evidence="1">
    <location>
        <begin position="132"/>
        <end position="143"/>
    </location>
</feature>
<accession>A0A8E2F0X6</accession>
<name>A0A8E2F0X6_9PEZI</name>
<dbReference type="EMBL" id="KV749645">
    <property type="protein sequence ID" value="OCL08506.1"/>
    <property type="molecule type" value="Genomic_DNA"/>
</dbReference>
<keyword evidence="3" id="KW-1185">Reference proteome</keyword>
<evidence type="ECO:0008006" key="4">
    <source>
        <dbReference type="Google" id="ProtNLM"/>
    </source>
</evidence>
<feature type="region of interest" description="Disordered" evidence="1">
    <location>
        <begin position="132"/>
        <end position="152"/>
    </location>
</feature>
<reference evidence="2 3" key="1">
    <citation type="journal article" date="2016" name="Nat. Commun.">
        <title>Ectomycorrhizal ecology is imprinted in the genome of the dominant symbiotic fungus Cenococcum geophilum.</title>
        <authorList>
            <consortium name="DOE Joint Genome Institute"/>
            <person name="Peter M."/>
            <person name="Kohler A."/>
            <person name="Ohm R.A."/>
            <person name="Kuo A."/>
            <person name="Krutzmann J."/>
            <person name="Morin E."/>
            <person name="Arend M."/>
            <person name="Barry K.W."/>
            <person name="Binder M."/>
            <person name="Choi C."/>
            <person name="Clum A."/>
            <person name="Copeland A."/>
            <person name="Grisel N."/>
            <person name="Haridas S."/>
            <person name="Kipfer T."/>
            <person name="LaButti K."/>
            <person name="Lindquist E."/>
            <person name="Lipzen A."/>
            <person name="Maire R."/>
            <person name="Meier B."/>
            <person name="Mihaltcheva S."/>
            <person name="Molinier V."/>
            <person name="Murat C."/>
            <person name="Poggeler S."/>
            <person name="Quandt C.A."/>
            <person name="Sperisen C."/>
            <person name="Tritt A."/>
            <person name="Tisserant E."/>
            <person name="Crous P.W."/>
            <person name="Henrissat B."/>
            <person name="Nehls U."/>
            <person name="Egli S."/>
            <person name="Spatafora J.W."/>
            <person name="Grigoriev I.V."/>
            <person name="Martin F.M."/>
        </authorList>
    </citation>
    <scope>NUCLEOTIDE SEQUENCE [LARGE SCALE GENOMIC DNA]</scope>
    <source>
        <strain evidence="2 3">CBS 207.34</strain>
    </source>
</reference>
<protein>
    <recommendedName>
        <fullName evidence="4">C2H2-type domain-containing protein</fullName>
    </recommendedName>
</protein>
<feature type="compositionally biased region" description="Low complexity" evidence="1">
    <location>
        <begin position="18"/>
        <end position="31"/>
    </location>
</feature>
<proteinExistence type="predicted"/>
<evidence type="ECO:0000313" key="2">
    <source>
        <dbReference type="EMBL" id="OCL08506.1"/>
    </source>
</evidence>
<organism evidence="2 3">
    <name type="scientific">Glonium stellatum</name>
    <dbReference type="NCBI Taxonomy" id="574774"/>
    <lineage>
        <taxon>Eukaryota</taxon>
        <taxon>Fungi</taxon>
        <taxon>Dikarya</taxon>
        <taxon>Ascomycota</taxon>
        <taxon>Pezizomycotina</taxon>
        <taxon>Dothideomycetes</taxon>
        <taxon>Pleosporomycetidae</taxon>
        <taxon>Gloniales</taxon>
        <taxon>Gloniaceae</taxon>
        <taxon>Glonium</taxon>
    </lineage>
</organism>